<dbReference type="Proteomes" id="UP001595937">
    <property type="component" value="Unassembled WGS sequence"/>
</dbReference>
<dbReference type="GeneID" id="303299310"/>
<dbReference type="EMBL" id="JBHSLN010000077">
    <property type="protein sequence ID" value="MFC5298618.1"/>
    <property type="molecule type" value="Genomic_DNA"/>
</dbReference>
<evidence type="ECO:0000313" key="2">
    <source>
        <dbReference type="Proteomes" id="UP001595937"/>
    </source>
</evidence>
<keyword evidence="2" id="KW-1185">Reference proteome</keyword>
<protein>
    <recommendedName>
        <fullName evidence="3">DUF2971 domain-containing protein</fullName>
    </recommendedName>
</protein>
<proteinExistence type="predicted"/>
<accession>A0ABW0FIV0</accession>
<evidence type="ECO:0000313" key="1">
    <source>
        <dbReference type="EMBL" id="MFC5298618.1"/>
    </source>
</evidence>
<name>A0ABW0FIV0_9MICO</name>
<gene>
    <name evidence="1" type="ORF">ACFPK8_13980</name>
</gene>
<sequence length="244" mass="27434">MNDKLEGSVMHSAVRDFLSSEKNLTSSQLAMIEMQFGFLTSNMYPHSTRVPQGNMFLLCGSRDNDALTLWRNYAREAVSFAVGLNPETPLGIIRTDHSLRNRWSDIVRWNDVKYTSAFSELPPQNVNPLREAAQSEDPGDQIVRISMELQRTLSGIKHSAFEDERETRIAFFDDSTSDWNFRAGRFGLTPYVRVGTSTQWGNYSDGSPKLPIEAIRVSANASEADIMAVHALLECYGLFAVRGE</sequence>
<evidence type="ECO:0008006" key="3">
    <source>
        <dbReference type="Google" id="ProtNLM"/>
    </source>
</evidence>
<dbReference type="RefSeq" id="WP_343926545.1">
    <property type="nucleotide sequence ID" value="NZ_BAAAIR010000104.1"/>
</dbReference>
<reference evidence="2" key="1">
    <citation type="journal article" date="2019" name="Int. J. Syst. Evol. Microbiol.">
        <title>The Global Catalogue of Microorganisms (GCM) 10K type strain sequencing project: providing services to taxonomists for standard genome sequencing and annotation.</title>
        <authorList>
            <consortium name="The Broad Institute Genomics Platform"/>
            <consortium name="The Broad Institute Genome Sequencing Center for Infectious Disease"/>
            <person name="Wu L."/>
            <person name="Ma J."/>
        </authorList>
    </citation>
    <scope>NUCLEOTIDE SEQUENCE [LARGE SCALE GENOMIC DNA]</scope>
    <source>
        <strain evidence="2">CGMCC 1.16455</strain>
    </source>
</reference>
<comment type="caution">
    <text evidence="1">The sequence shown here is derived from an EMBL/GenBank/DDBJ whole genome shotgun (WGS) entry which is preliminary data.</text>
</comment>
<organism evidence="1 2">
    <name type="scientific">Brachybacterium tyrofermentans</name>
    <dbReference type="NCBI Taxonomy" id="47848"/>
    <lineage>
        <taxon>Bacteria</taxon>
        <taxon>Bacillati</taxon>
        <taxon>Actinomycetota</taxon>
        <taxon>Actinomycetes</taxon>
        <taxon>Micrococcales</taxon>
        <taxon>Dermabacteraceae</taxon>
        <taxon>Brachybacterium</taxon>
    </lineage>
</organism>